<proteinExistence type="predicted"/>
<name>A0ABU1B1A7_9BACT</name>
<dbReference type="Gene3D" id="3.30.70.240">
    <property type="match status" value="1"/>
</dbReference>
<comment type="caution">
    <text evidence="1">The sequence shown here is derived from an EMBL/GenBank/DDBJ whole genome shotgun (WGS) entry which is preliminary data.</text>
</comment>
<dbReference type="Proteomes" id="UP001225316">
    <property type="component" value="Unassembled WGS sequence"/>
</dbReference>
<reference evidence="1 2" key="1">
    <citation type="submission" date="2023-04" db="EMBL/GenBank/DDBJ databases">
        <title>A novel bacteria isolated from coastal sediment.</title>
        <authorList>
            <person name="Liu X.-J."/>
            <person name="Du Z.-J."/>
        </authorList>
    </citation>
    <scope>NUCLEOTIDE SEQUENCE [LARGE SCALE GENOMIC DNA]</scope>
    <source>
        <strain evidence="1 2">SDUM461003</strain>
    </source>
</reference>
<dbReference type="NCBIfam" id="TIGR01873">
    <property type="entry name" value="cas_CT1978"/>
    <property type="match status" value="1"/>
</dbReference>
<protein>
    <submittedName>
        <fullName evidence="1">Type I-E CRISPR-associated endoribonuclease Cas2e</fullName>
    </submittedName>
</protein>
<dbReference type="RefSeq" id="WP_308952386.1">
    <property type="nucleotide sequence ID" value="NZ_JARXHW010000073.1"/>
</dbReference>
<organism evidence="1 2">
    <name type="scientific">Thalassobacterium maritimum</name>
    <dbReference type="NCBI Taxonomy" id="3041265"/>
    <lineage>
        <taxon>Bacteria</taxon>
        <taxon>Pseudomonadati</taxon>
        <taxon>Verrucomicrobiota</taxon>
        <taxon>Opitutia</taxon>
        <taxon>Puniceicoccales</taxon>
        <taxon>Coraliomargaritaceae</taxon>
        <taxon>Thalassobacterium</taxon>
    </lineage>
</organism>
<dbReference type="Pfam" id="PF09707">
    <property type="entry name" value="Cas_Cas2CT1978"/>
    <property type="match status" value="1"/>
</dbReference>
<keyword evidence="2" id="KW-1185">Reference proteome</keyword>
<accession>A0ABU1B1A7</accession>
<evidence type="ECO:0000313" key="1">
    <source>
        <dbReference type="EMBL" id="MDQ8209469.1"/>
    </source>
</evidence>
<dbReference type="EMBL" id="JARXHW010000073">
    <property type="protein sequence ID" value="MDQ8209469.1"/>
    <property type="molecule type" value="Genomic_DNA"/>
</dbReference>
<evidence type="ECO:0000313" key="2">
    <source>
        <dbReference type="Proteomes" id="UP001225316"/>
    </source>
</evidence>
<gene>
    <name evidence="1" type="primary">cas2e</name>
    <name evidence="1" type="ORF">QEH52_18230</name>
</gene>
<dbReference type="InterPro" id="IPR010152">
    <property type="entry name" value="CRISPR-assoc_prot_Cas2_sub"/>
</dbReference>
<sequence length="100" mass="11288">MTVIIANDVPAFIRGHLKRWFIEPRPNVFVGTLNVRTHDKVMQFIVKHAPPEFGFLSITSWPNCQGYKMERFGPQGASGQQEMELSGISLIEALSSQTKK</sequence>